<keyword evidence="1" id="KW-0812">Transmembrane</keyword>
<sequence>MILHLFYKEWLKTRWCLFFIVLLGLAIVTYIFLDVDNNVRMKGSFNYLMNVFYGIPQANYYNSLIKYVPLLMGVCIGLSQYVPEVIDKRIKLTLHLPMHNTVALYMMLCFGFLLLMTAYVLVFGTFFYLNNQYFPFEESWAVLTSLMPWLLGGVAVYFMIAMISMEPNLFYQFLYGIVAFFLVKQFYIGVEHADTRHIIPALAIMAFVPCTALLYTSYRFIKGER</sequence>
<proteinExistence type="predicted"/>
<dbReference type="EMBL" id="JACOOH010000002">
    <property type="protein sequence ID" value="MBC5620350.1"/>
    <property type="molecule type" value="Genomic_DNA"/>
</dbReference>
<keyword evidence="3" id="KW-1185">Reference proteome</keyword>
<evidence type="ECO:0008006" key="4">
    <source>
        <dbReference type="Google" id="ProtNLM"/>
    </source>
</evidence>
<accession>A0ABR7CYE5</accession>
<evidence type="ECO:0000313" key="3">
    <source>
        <dbReference type="Proteomes" id="UP000646484"/>
    </source>
</evidence>
<comment type="caution">
    <text evidence="2">The sequence shown here is derived from an EMBL/GenBank/DDBJ whole genome shotgun (WGS) entry which is preliminary data.</text>
</comment>
<organism evidence="2 3">
    <name type="scientific">Butyricimonas hominis</name>
    <dbReference type="NCBI Taxonomy" id="2763032"/>
    <lineage>
        <taxon>Bacteria</taxon>
        <taxon>Pseudomonadati</taxon>
        <taxon>Bacteroidota</taxon>
        <taxon>Bacteroidia</taxon>
        <taxon>Bacteroidales</taxon>
        <taxon>Odoribacteraceae</taxon>
        <taxon>Butyricimonas</taxon>
    </lineage>
</organism>
<keyword evidence="1" id="KW-0472">Membrane</keyword>
<keyword evidence="1" id="KW-1133">Transmembrane helix</keyword>
<reference evidence="2 3" key="1">
    <citation type="submission" date="2020-08" db="EMBL/GenBank/DDBJ databases">
        <title>Genome public.</title>
        <authorList>
            <person name="Liu C."/>
            <person name="Sun Q."/>
        </authorList>
    </citation>
    <scope>NUCLEOTIDE SEQUENCE [LARGE SCALE GENOMIC DNA]</scope>
    <source>
        <strain evidence="2 3">NSJ-56</strain>
    </source>
</reference>
<feature type="transmembrane region" description="Helical" evidence="1">
    <location>
        <begin position="140"/>
        <end position="162"/>
    </location>
</feature>
<feature type="transmembrane region" description="Helical" evidence="1">
    <location>
        <begin position="169"/>
        <end position="187"/>
    </location>
</feature>
<evidence type="ECO:0000313" key="2">
    <source>
        <dbReference type="EMBL" id="MBC5620350.1"/>
    </source>
</evidence>
<dbReference type="Proteomes" id="UP000646484">
    <property type="component" value="Unassembled WGS sequence"/>
</dbReference>
<name>A0ABR7CYE5_9BACT</name>
<dbReference type="RefSeq" id="WP_099292125.1">
    <property type="nucleotide sequence ID" value="NZ_JACOOH010000002.1"/>
</dbReference>
<gene>
    <name evidence="2" type="ORF">H8S64_04495</name>
</gene>
<feature type="transmembrane region" description="Helical" evidence="1">
    <location>
        <begin position="199"/>
        <end position="221"/>
    </location>
</feature>
<feature type="transmembrane region" description="Helical" evidence="1">
    <location>
        <begin position="64"/>
        <end position="82"/>
    </location>
</feature>
<evidence type="ECO:0000256" key="1">
    <source>
        <dbReference type="SAM" id="Phobius"/>
    </source>
</evidence>
<protein>
    <recommendedName>
        <fullName evidence="4">ABC-2 family transporter protein</fullName>
    </recommendedName>
</protein>
<feature type="transmembrane region" description="Helical" evidence="1">
    <location>
        <begin position="15"/>
        <end position="33"/>
    </location>
</feature>
<feature type="transmembrane region" description="Helical" evidence="1">
    <location>
        <begin position="102"/>
        <end position="128"/>
    </location>
</feature>